<evidence type="ECO:0000256" key="1">
    <source>
        <dbReference type="ARBA" id="ARBA00007274"/>
    </source>
</evidence>
<evidence type="ECO:0000256" key="2">
    <source>
        <dbReference type="ARBA" id="ARBA00022679"/>
    </source>
</evidence>
<evidence type="ECO:0000313" key="6">
    <source>
        <dbReference type="EMBL" id="ENW05520.1"/>
    </source>
</evidence>
<dbReference type="Pfam" id="PF05523">
    <property type="entry name" value="FdtA"/>
    <property type="match status" value="1"/>
</dbReference>
<dbReference type="GO" id="GO:0016746">
    <property type="term" value="F:acyltransferase activity"/>
    <property type="evidence" value="ECO:0007669"/>
    <property type="project" value="UniProtKB-KW"/>
</dbReference>
<dbReference type="AlphaFoldDB" id="N9FE08"/>
<dbReference type="Gene3D" id="2.160.10.10">
    <property type="entry name" value="Hexapeptide repeat proteins"/>
    <property type="match status" value="1"/>
</dbReference>
<dbReference type="InterPro" id="IPR014710">
    <property type="entry name" value="RmlC-like_jellyroll"/>
</dbReference>
<dbReference type="SUPFAM" id="SSF51161">
    <property type="entry name" value="Trimeric LpxA-like enzymes"/>
    <property type="match status" value="1"/>
</dbReference>
<name>N9FE08_9GAMM</name>
<dbReference type="eggNOG" id="COG0110">
    <property type="taxonomic scope" value="Bacteria"/>
</dbReference>
<dbReference type="InterPro" id="IPR018357">
    <property type="entry name" value="Hexapep_transf_CS"/>
</dbReference>
<evidence type="ECO:0000256" key="4">
    <source>
        <dbReference type="ARBA" id="ARBA00023315"/>
    </source>
</evidence>
<dbReference type="PROSITE" id="PS00101">
    <property type="entry name" value="HEXAPEP_TRANSFERASES"/>
    <property type="match status" value="1"/>
</dbReference>
<dbReference type="CDD" id="cd20292">
    <property type="entry name" value="cupin_QdtA-like"/>
    <property type="match status" value="1"/>
</dbReference>
<dbReference type="PANTHER" id="PTHR43300">
    <property type="entry name" value="ACETYLTRANSFERASE"/>
    <property type="match status" value="1"/>
</dbReference>
<dbReference type="GeneID" id="31750428"/>
<keyword evidence="7" id="KW-1185">Reference proteome</keyword>
<dbReference type="InterPro" id="IPR050179">
    <property type="entry name" value="Trans_hexapeptide_repeat"/>
</dbReference>
<evidence type="ECO:0000259" key="5">
    <source>
        <dbReference type="Pfam" id="PF05523"/>
    </source>
</evidence>
<keyword evidence="3" id="KW-0677">Repeat</keyword>
<sequence length="286" mass="31726">MSLKKLIDLPDLGDQRGGLVAIEANQHIPFDIKRIYYIFAASKDKPRGFHAHKDLKQLAICLHGQCRFILDDGRNKEEVILSSPTQGLIIESMTWREMHDFSEDCVLLVLASEHYDESDYIRSYDEFISIVNRPFIHPLSDVHSPHIGQNTRVWQYSVILKNAVIGSGCNICAHTLIENDVHIGNNVTIKSGVYIWDGINLEDNVFIGPCVTFTNDKKPRSKQYPESFANTVVEQGASIGANATILPGIRIGKNAMIGAGAVITKDVPENAIMVGNPAKIKGYIGQ</sequence>
<dbReference type="InterPro" id="IPR011051">
    <property type="entry name" value="RmlC_Cupin_sf"/>
</dbReference>
<comment type="similarity">
    <text evidence="1">Belongs to the transferase hexapeptide repeat family.</text>
</comment>
<dbReference type="Proteomes" id="UP000017670">
    <property type="component" value="Unassembled WGS sequence"/>
</dbReference>
<feature type="domain" description="Sugar 3,4-ketoisomerase QdtA cupin" evidence="5">
    <location>
        <begin position="5"/>
        <end position="131"/>
    </location>
</feature>
<gene>
    <name evidence="6" type="ORF">F933_02421</name>
</gene>
<dbReference type="STRING" id="262668.GCA_000931715_02422"/>
<dbReference type="SUPFAM" id="SSF51182">
    <property type="entry name" value="RmlC-like cupins"/>
    <property type="match status" value="1"/>
</dbReference>
<proteinExistence type="inferred from homology"/>
<dbReference type="HOGENOM" id="CLU_971914_0_0_6"/>
<protein>
    <recommendedName>
        <fullName evidence="5">Sugar 3,4-ketoisomerase QdtA cupin domain-containing protein</fullName>
    </recommendedName>
</protein>
<organism evidence="6 7">
    <name type="scientific">Acinetobacter beijerinckii CIP 110307</name>
    <dbReference type="NCBI Taxonomy" id="1217648"/>
    <lineage>
        <taxon>Bacteria</taxon>
        <taxon>Pseudomonadati</taxon>
        <taxon>Pseudomonadota</taxon>
        <taxon>Gammaproteobacteria</taxon>
        <taxon>Moraxellales</taxon>
        <taxon>Moraxellaceae</taxon>
        <taxon>Acinetobacter</taxon>
    </lineage>
</organism>
<keyword evidence="4" id="KW-0012">Acyltransferase</keyword>
<evidence type="ECO:0000313" key="7">
    <source>
        <dbReference type="Proteomes" id="UP000017670"/>
    </source>
</evidence>
<dbReference type="InterPro" id="IPR001451">
    <property type="entry name" value="Hexapep"/>
</dbReference>
<keyword evidence="2" id="KW-0808">Transferase</keyword>
<dbReference type="InterPro" id="IPR011004">
    <property type="entry name" value="Trimer_LpxA-like_sf"/>
</dbReference>
<dbReference type="Pfam" id="PF00132">
    <property type="entry name" value="Hexapep"/>
    <property type="match status" value="3"/>
</dbReference>
<dbReference type="PANTHER" id="PTHR43300:SF4">
    <property type="entry name" value="ACYL-[ACYL-CARRIER-PROTEIN]--UDP-N-ACETYLGLUCOSAMINE O-ACYLTRANSFERASE"/>
    <property type="match status" value="1"/>
</dbReference>
<dbReference type="Gene3D" id="2.60.120.10">
    <property type="entry name" value="Jelly Rolls"/>
    <property type="match status" value="1"/>
</dbReference>
<dbReference type="EMBL" id="APQL01000007">
    <property type="protein sequence ID" value="ENW05520.1"/>
    <property type="molecule type" value="Genomic_DNA"/>
</dbReference>
<comment type="caution">
    <text evidence="6">The sequence shown here is derived from an EMBL/GenBank/DDBJ whole genome shotgun (WGS) entry which is preliminary data.</text>
</comment>
<dbReference type="InterPro" id="IPR008894">
    <property type="entry name" value="QdtA_cupin_dom"/>
</dbReference>
<dbReference type="CDD" id="cd03358">
    <property type="entry name" value="LbH_WxcM_N_like"/>
    <property type="match status" value="1"/>
</dbReference>
<reference evidence="6 7" key="1">
    <citation type="submission" date="2013-02" db="EMBL/GenBank/DDBJ databases">
        <title>The Genome Sequence of Acinetobacter beijerinckii CIP 110307.</title>
        <authorList>
            <consortium name="The Broad Institute Genome Sequencing Platform"/>
            <consortium name="The Broad Institute Genome Sequencing Center for Infectious Disease"/>
            <person name="Cerqueira G."/>
            <person name="Feldgarden M."/>
            <person name="Courvalin P."/>
            <person name="Perichon B."/>
            <person name="Grillot-Courvalin C."/>
            <person name="Clermont D."/>
            <person name="Rocha E."/>
            <person name="Yoon E.-J."/>
            <person name="Nemec A."/>
            <person name="Walker B."/>
            <person name="Young S.K."/>
            <person name="Zeng Q."/>
            <person name="Gargeya S."/>
            <person name="Fitzgerald M."/>
            <person name="Haas B."/>
            <person name="Abouelleil A."/>
            <person name="Alvarado L."/>
            <person name="Arachchi H.M."/>
            <person name="Berlin A.M."/>
            <person name="Chapman S.B."/>
            <person name="Dewar J."/>
            <person name="Goldberg J."/>
            <person name="Griggs A."/>
            <person name="Gujja S."/>
            <person name="Hansen M."/>
            <person name="Howarth C."/>
            <person name="Imamovic A."/>
            <person name="Larimer J."/>
            <person name="McCowan C."/>
            <person name="Murphy C."/>
            <person name="Neiman D."/>
            <person name="Pearson M."/>
            <person name="Priest M."/>
            <person name="Roberts A."/>
            <person name="Saif S."/>
            <person name="Shea T."/>
            <person name="Sisk P."/>
            <person name="Sykes S."/>
            <person name="Wortman J."/>
            <person name="Nusbaum C."/>
            <person name="Birren B."/>
        </authorList>
    </citation>
    <scope>NUCLEOTIDE SEQUENCE [LARGE SCALE GENOMIC DNA]</scope>
    <source>
        <strain evidence="6 7">CIP 110307</strain>
    </source>
</reference>
<accession>N9FE08</accession>
<evidence type="ECO:0000256" key="3">
    <source>
        <dbReference type="ARBA" id="ARBA00022737"/>
    </source>
</evidence>
<dbReference type="RefSeq" id="WP_005061456.1">
    <property type="nucleotide sequence ID" value="NZ_KB849765.1"/>
</dbReference>
<dbReference type="PATRIC" id="fig|1217648.3.peg.2352"/>